<accession>A0A139SW86</accession>
<dbReference type="Gene3D" id="2.10.109.10">
    <property type="entry name" value="Umud Fragment, subunit A"/>
    <property type="match status" value="1"/>
</dbReference>
<dbReference type="EMBL" id="LSZO01000094">
    <property type="protein sequence ID" value="KXU38700.1"/>
    <property type="molecule type" value="Genomic_DNA"/>
</dbReference>
<feature type="domain" description="HTH cro/C1-type" evidence="4">
    <location>
        <begin position="8"/>
        <end position="62"/>
    </location>
</feature>
<dbReference type="InterPro" id="IPR039418">
    <property type="entry name" value="LexA-like"/>
</dbReference>
<dbReference type="Proteomes" id="UP000072660">
    <property type="component" value="Unassembled WGS sequence"/>
</dbReference>
<dbReference type="InterPro" id="IPR036286">
    <property type="entry name" value="LexA/Signal_pep-like_sf"/>
</dbReference>
<dbReference type="SMART" id="SM00530">
    <property type="entry name" value="HTH_XRE"/>
    <property type="match status" value="1"/>
</dbReference>
<name>A0A139SW86_9GAMM</name>
<dbReference type="PANTHER" id="PTHR40661">
    <property type="match status" value="1"/>
</dbReference>
<keyword evidence="3" id="KW-0804">Transcription</keyword>
<keyword evidence="6" id="KW-1185">Reference proteome</keyword>
<keyword evidence="1" id="KW-0805">Transcription regulation</keyword>
<keyword evidence="2" id="KW-0238">DNA-binding</keyword>
<proteinExistence type="predicted"/>
<dbReference type="InterPro" id="IPR001387">
    <property type="entry name" value="Cro/C1-type_HTH"/>
</dbReference>
<dbReference type="CDD" id="cd06529">
    <property type="entry name" value="S24_LexA-like"/>
    <property type="match status" value="1"/>
</dbReference>
<organism evidence="5 6">
    <name type="scientific">Ventosimonas gracilis</name>
    <dbReference type="NCBI Taxonomy" id="1680762"/>
    <lineage>
        <taxon>Bacteria</taxon>
        <taxon>Pseudomonadati</taxon>
        <taxon>Pseudomonadota</taxon>
        <taxon>Gammaproteobacteria</taxon>
        <taxon>Pseudomonadales</taxon>
        <taxon>Ventosimonadaceae</taxon>
        <taxon>Ventosimonas</taxon>
    </lineage>
</organism>
<evidence type="ECO:0000256" key="3">
    <source>
        <dbReference type="ARBA" id="ARBA00023163"/>
    </source>
</evidence>
<protein>
    <recommendedName>
        <fullName evidence="4">HTH cro/C1-type domain-containing protein</fullName>
    </recommendedName>
</protein>
<comment type="caution">
    <text evidence="5">The sequence shown here is derived from an EMBL/GenBank/DDBJ whole genome shotgun (WGS) entry which is preliminary data.</text>
</comment>
<dbReference type="InterPro" id="IPR015927">
    <property type="entry name" value="Peptidase_S24_S26A/B/C"/>
</dbReference>
<reference evidence="5 6" key="1">
    <citation type="submission" date="2016-02" db="EMBL/GenBank/DDBJ databases">
        <authorList>
            <person name="Wen L."/>
            <person name="He K."/>
            <person name="Yang H."/>
        </authorList>
    </citation>
    <scope>NUCLEOTIDE SEQUENCE [LARGE SCALE GENOMIC DNA]</scope>
    <source>
        <strain evidence="5 6">CV58</strain>
    </source>
</reference>
<dbReference type="PROSITE" id="PS50943">
    <property type="entry name" value="HTH_CROC1"/>
    <property type="match status" value="1"/>
</dbReference>
<sequence>MDTLAKRLARARESKGLNQSELARALGLSPQAIQNWEGGKSNPRGSRLNDVASVLGITVQYLVTGDDAPAPARSVETNATLLAPISPWCSDTPVDGSEVVVPLLEEVELALGKGAVVAEYYSSTKGIRFSREILHRHHVLPNDAVCFKAIGNSMEPVLPDGSVIGVNKGSTNIIDGKIYALSHGDLLRVKILYRMPSGGLRMRSYNAEEHPDEEYTGAQIQEQSIKIIGRVFWYSVML</sequence>
<dbReference type="CDD" id="cd00093">
    <property type="entry name" value="HTH_XRE"/>
    <property type="match status" value="1"/>
</dbReference>
<dbReference type="AlphaFoldDB" id="A0A139SW86"/>
<evidence type="ECO:0000313" key="6">
    <source>
        <dbReference type="Proteomes" id="UP000072660"/>
    </source>
</evidence>
<dbReference type="GO" id="GO:0003677">
    <property type="term" value="F:DNA binding"/>
    <property type="evidence" value="ECO:0007669"/>
    <property type="project" value="UniProtKB-KW"/>
</dbReference>
<dbReference type="Pfam" id="PF01381">
    <property type="entry name" value="HTH_3"/>
    <property type="match status" value="1"/>
</dbReference>
<dbReference type="OrthoDB" id="8613261at2"/>
<evidence type="ECO:0000256" key="2">
    <source>
        <dbReference type="ARBA" id="ARBA00023125"/>
    </source>
</evidence>
<dbReference type="SUPFAM" id="SSF47413">
    <property type="entry name" value="lambda repressor-like DNA-binding domains"/>
    <property type="match status" value="1"/>
</dbReference>
<dbReference type="InterPro" id="IPR010982">
    <property type="entry name" value="Lambda_DNA-bd_dom_sf"/>
</dbReference>
<dbReference type="Pfam" id="PF00717">
    <property type="entry name" value="Peptidase_S24"/>
    <property type="match status" value="1"/>
</dbReference>
<gene>
    <name evidence="5" type="ORF">AXE65_12385</name>
</gene>
<evidence type="ECO:0000256" key="1">
    <source>
        <dbReference type="ARBA" id="ARBA00023015"/>
    </source>
</evidence>
<dbReference type="RefSeq" id="WP_068388704.1">
    <property type="nucleotide sequence ID" value="NZ_LSZO01000094.1"/>
</dbReference>
<evidence type="ECO:0000313" key="5">
    <source>
        <dbReference type="EMBL" id="KXU38700.1"/>
    </source>
</evidence>
<dbReference type="SUPFAM" id="SSF51306">
    <property type="entry name" value="LexA/Signal peptidase"/>
    <property type="match status" value="1"/>
</dbReference>
<dbReference type="PANTHER" id="PTHR40661:SF2">
    <property type="entry name" value="HTH-TYPE TRANSCRIPTIONAL REGULATOR PRTR"/>
    <property type="match status" value="1"/>
</dbReference>
<dbReference type="Gene3D" id="1.10.260.40">
    <property type="entry name" value="lambda repressor-like DNA-binding domains"/>
    <property type="match status" value="1"/>
</dbReference>
<evidence type="ECO:0000259" key="4">
    <source>
        <dbReference type="PROSITE" id="PS50943"/>
    </source>
</evidence>